<dbReference type="Pfam" id="PF14018">
    <property type="entry name" value="DUF4234"/>
    <property type="match status" value="1"/>
</dbReference>
<dbReference type="Proteomes" id="UP000018895">
    <property type="component" value="Unassembled WGS sequence"/>
</dbReference>
<gene>
    <name evidence="3" type="ORF">JCM9152_880</name>
</gene>
<reference evidence="3" key="1">
    <citation type="journal article" date="2014" name="Genome Announc.">
        <title>Draft Genome Sequences of Three Alkaliphilic Bacillus Strains, Bacillus wakoensis JCM 9140T, Bacillus akibai JCM 9157T, and Bacillus hemicellulosilyticus JCM 9152T.</title>
        <authorList>
            <person name="Yuki M."/>
            <person name="Oshima K."/>
            <person name="Suda W."/>
            <person name="Oshida Y."/>
            <person name="Kitamura K."/>
            <person name="Iida T."/>
            <person name="Hattori M."/>
            <person name="Ohkuma M."/>
        </authorList>
    </citation>
    <scope>NUCLEOTIDE SEQUENCE [LARGE SCALE GENOMIC DNA]</scope>
    <source>
        <strain evidence="3">JCM 9152</strain>
    </source>
</reference>
<keyword evidence="1" id="KW-0812">Transmembrane</keyword>
<evidence type="ECO:0000259" key="2">
    <source>
        <dbReference type="Pfam" id="PF14018"/>
    </source>
</evidence>
<protein>
    <recommendedName>
        <fullName evidence="2">DUF4234 domain-containing protein</fullName>
    </recommendedName>
</protein>
<evidence type="ECO:0000313" key="4">
    <source>
        <dbReference type="Proteomes" id="UP000018895"/>
    </source>
</evidence>
<evidence type="ECO:0000313" key="3">
    <source>
        <dbReference type="EMBL" id="GAE29518.1"/>
    </source>
</evidence>
<keyword evidence="1" id="KW-0472">Membrane</keyword>
<sequence length="92" mass="10437">MEEEKPTPGMVVFLGIITIGIYLVYWNFKTAKEIYNYAQWEGYKGISDQSVLCLICSLIPFGGWLISMGLIQTNINTLHFLESRKKLSVSGE</sequence>
<feature type="transmembrane region" description="Helical" evidence="1">
    <location>
        <begin position="49"/>
        <end position="71"/>
    </location>
</feature>
<accession>W4QCX3</accession>
<dbReference type="STRING" id="1236971.JCM9152_880"/>
<keyword evidence="4" id="KW-1185">Reference proteome</keyword>
<dbReference type="InterPro" id="IPR025328">
    <property type="entry name" value="DUF4234"/>
</dbReference>
<comment type="caution">
    <text evidence="3">The sequence shown here is derived from an EMBL/GenBank/DDBJ whole genome shotgun (WGS) entry which is preliminary data.</text>
</comment>
<evidence type="ECO:0000256" key="1">
    <source>
        <dbReference type="SAM" id="Phobius"/>
    </source>
</evidence>
<dbReference type="EMBL" id="BAUU01000005">
    <property type="protein sequence ID" value="GAE29518.1"/>
    <property type="molecule type" value="Genomic_DNA"/>
</dbReference>
<feature type="domain" description="DUF4234" evidence="2">
    <location>
        <begin position="10"/>
        <end position="62"/>
    </location>
</feature>
<keyword evidence="1" id="KW-1133">Transmembrane helix</keyword>
<proteinExistence type="predicted"/>
<feature type="transmembrane region" description="Helical" evidence="1">
    <location>
        <begin position="6"/>
        <end position="28"/>
    </location>
</feature>
<organism evidence="3 4">
    <name type="scientific">Halalkalibacter hemicellulosilyticusJCM 9152</name>
    <dbReference type="NCBI Taxonomy" id="1236971"/>
    <lineage>
        <taxon>Bacteria</taxon>
        <taxon>Bacillati</taxon>
        <taxon>Bacillota</taxon>
        <taxon>Bacilli</taxon>
        <taxon>Bacillales</taxon>
        <taxon>Bacillaceae</taxon>
        <taxon>Halalkalibacter</taxon>
    </lineage>
</organism>
<name>W4QCX3_9BACI</name>
<dbReference type="AlphaFoldDB" id="W4QCX3"/>